<dbReference type="AlphaFoldDB" id="A0A2G9HXH0"/>
<dbReference type="PANTHER" id="PTHR31181">
    <property type="entry name" value="EGG CELL-SECRETED PROTEIN 1.4"/>
    <property type="match status" value="1"/>
</dbReference>
<dbReference type="OrthoDB" id="1705517at2759"/>
<dbReference type="GO" id="GO:0005576">
    <property type="term" value="C:extracellular region"/>
    <property type="evidence" value="ECO:0007669"/>
    <property type="project" value="TreeGrafter"/>
</dbReference>
<accession>A0A2G9HXH0</accession>
<dbReference type="InterPro" id="IPR008502">
    <property type="entry name" value="Prolamin-like"/>
</dbReference>
<feature type="signal peptide" evidence="3">
    <location>
        <begin position="1"/>
        <end position="25"/>
    </location>
</feature>
<protein>
    <recommendedName>
        <fullName evidence="4">Prolamin-like domain-containing protein</fullName>
    </recommendedName>
</protein>
<name>A0A2G9HXH0_9LAMI</name>
<dbReference type="GO" id="GO:0080155">
    <property type="term" value="P:regulation of double fertilization forming a zygote and endosperm"/>
    <property type="evidence" value="ECO:0007669"/>
    <property type="project" value="TreeGrafter"/>
</dbReference>
<reference evidence="6" key="1">
    <citation type="journal article" date="2018" name="Gigascience">
        <title>Genome assembly of the Pink Ipe (Handroanthus impetiginosus, Bignoniaceae), a highly valued, ecologically keystone Neotropical timber forest tree.</title>
        <authorList>
            <person name="Silva-Junior O.B."/>
            <person name="Grattapaglia D."/>
            <person name="Novaes E."/>
            <person name="Collevatti R.G."/>
        </authorList>
    </citation>
    <scope>NUCLEOTIDE SEQUENCE [LARGE SCALE GENOMIC DNA]</scope>
    <source>
        <strain evidence="6">cv. UFG-1</strain>
    </source>
</reference>
<dbReference type="GO" id="GO:0009567">
    <property type="term" value="P:double fertilization forming a zygote and endosperm"/>
    <property type="evidence" value="ECO:0007669"/>
    <property type="project" value="TreeGrafter"/>
</dbReference>
<evidence type="ECO:0000256" key="3">
    <source>
        <dbReference type="SAM" id="SignalP"/>
    </source>
</evidence>
<feature type="chain" id="PRO_5013789063" description="Prolamin-like domain-containing protein" evidence="3">
    <location>
        <begin position="26"/>
        <end position="137"/>
    </location>
</feature>
<feature type="domain" description="Prolamin-like" evidence="4">
    <location>
        <begin position="46"/>
        <end position="106"/>
    </location>
</feature>
<dbReference type="PANTHER" id="PTHR31181:SF67">
    <property type="entry name" value="PROLAMIN-LIKE PROTEIN (DUF1278)"/>
    <property type="match status" value="1"/>
</dbReference>
<keyword evidence="6" id="KW-1185">Reference proteome</keyword>
<comment type="caution">
    <text evidence="5">The sequence shown here is derived from an EMBL/GenBank/DDBJ whole genome shotgun (WGS) entry which is preliminary data.</text>
</comment>
<dbReference type="Proteomes" id="UP000231279">
    <property type="component" value="Unassembled WGS sequence"/>
</dbReference>
<evidence type="ECO:0000259" key="4">
    <source>
        <dbReference type="Pfam" id="PF05617"/>
    </source>
</evidence>
<proteinExistence type="predicted"/>
<organism evidence="5 6">
    <name type="scientific">Handroanthus impetiginosus</name>
    <dbReference type="NCBI Taxonomy" id="429701"/>
    <lineage>
        <taxon>Eukaryota</taxon>
        <taxon>Viridiplantae</taxon>
        <taxon>Streptophyta</taxon>
        <taxon>Embryophyta</taxon>
        <taxon>Tracheophyta</taxon>
        <taxon>Spermatophyta</taxon>
        <taxon>Magnoliopsida</taxon>
        <taxon>eudicotyledons</taxon>
        <taxon>Gunneridae</taxon>
        <taxon>Pentapetalae</taxon>
        <taxon>asterids</taxon>
        <taxon>lamiids</taxon>
        <taxon>Lamiales</taxon>
        <taxon>Bignoniaceae</taxon>
        <taxon>Crescentiina</taxon>
        <taxon>Tabebuia alliance</taxon>
        <taxon>Handroanthus</taxon>
    </lineage>
</organism>
<evidence type="ECO:0000256" key="2">
    <source>
        <dbReference type="SAM" id="MobiDB-lite"/>
    </source>
</evidence>
<dbReference type="GO" id="GO:0031982">
    <property type="term" value="C:vesicle"/>
    <property type="evidence" value="ECO:0007669"/>
    <property type="project" value="TreeGrafter"/>
</dbReference>
<evidence type="ECO:0000313" key="5">
    <source>
        <dbReference type="EMBL" id="PIN22221.1"/>
    </source>
</evidence>
<evidence type="ECO:0000256" key="1">
    <source>
        <dbReference type="ARBA" id="ARBA00022729"/>
    </source>
</evidence>
<evidence type="ECO:0000313" key="6">
    <source>
        <dbReference type="Proteomes" id="UP000231279"/>
    </source>
</evidence>
<dbReference type="GO" id="GO:2000008">
    <property type="term" value="P:regulation of protein localization to cell surface"/>
    <property type="evidence" value="ECO:0007669"/>
    <property type="project" value="TreeGrafter"/>
</dbReference>
<sequence>MSKPSPIQTFVLITCISMLATQCTAQELALDGLGKWFGRPIKVVGCFKALVGVPGCLQELIFSVISSQPRIIGPVCCRAAVEISEDCWPLLFPSYPKYPPSLKEHCADGQGSRFTTSKAVTGSSDGGSDDDNDNLII</sequence>
<feature type="compositionally biased region" description="Acidic residues" evidence="2">
    <location>
        <begin position="127"/>
        <end position="137"/>
    </location>
</feature>
<keyword evidence="1 3" id="KW-0732">Signal</keyword>
<dbReference type="EMBL" id="NKXS01000805">
    <property type="protein sequence ID" value="PIN22221.1"/>
    <property type="molecule type" value="Genomic_DNA"/>
</dbReference>
<dbReference type="Pfam" id="PF05617">
    <property type="entry name" value="Prolamin_like"/>
    <property type="match status" value="1"/>
</dbReference>
<gene>
    <name evidence="5" type="ORF">CDL12_05070</name>
</gene>
<feature type="region of interest" description="Disordered" evidence="2">
    <location>
        <begin position="115"/>
        <end position="137"/>
    </location>
</feature>